<keyword evidence="2" id="KW-1185">Reference proteome</keyword>
<evidence type="ECO:0000313" key="2">
    <source>
        <dbReference type="Proteomes" id="UP000541558"/>
    </source>
</evidence>
<dbReference type="AlphaFoldDB" id="A0A8H5C0G6"/>
<dbReference type="Proteomes" id="UP000541558">
    <property type="component" value="Unassembled WGS sequence"/>
</dbReference>
<comment type="caution">
    <text evidence="1">The sequence shown here is derived from an EMBL/GenBank/DDBJ whole genome shotgun (WGS) entry which is preliminary data.</text>
</comment>
<name>A0A8H5C0G6_9AGAR</name>
<evidence type="ECO:0000313" key="1">
    <source>
        <dbReference type="EMBL" id="KAF5331868.1"/>
    </source>
</evidence>
<accession>A0A8H5C0G6</accession>
<organism evidence="1 2">
    <name type="scientific">Ephemerocybe angulata</name>
    <dbReference type="NCBI Taxonomy" id="980116"/>
    <lineage>
        <taxon>Eukaryota</taxon>
        <taxon>Fungi</taxon>
        <taxon>Dikarya</taxon>
        <taxon>Basidiomycota</taxon>
        <taxon>Agaricomycotina</taxon>
        <taxon>Agaricomycetes</taxon>
        <taxon>Agaricomycetidae</taxon>
        <taxon>Agaricales</taxon>
        <taxon>Agaricineae</taxon>
        <taxon>Psathyrellaceae</taxon>
        <taxon>Ephemerocybe</taxon>
    </lineage>
</organism>
<sequence>MTMQQARDAAGFVAQTYIGNLPTKWEDYGADLDIFSDFQERGKTIVVKVAKEFEARTRQVGQRLNKFRLDNAPGFKNALTEIENLLSEESARIVQFLSGPDSEWNVAIDTLVKEVPTIVANLRQIVEVLRDYEIKTGIALR</sequence>
<reference evidence="1 2" key="1">
    <citation type="journal article" date="2020" name="ISME J.">
        <title>Uncovering the hidden diversity of litter-decomposition mechanisms in mushroom-forming fungi.</title>
        <authorList>
            <person name="Floudas D."/>
            <person name="Bentzer J."/>
            <person name="Ahren D."/>
            <person name="Johansson T."/>
            <person name="Persson P."/>
            <person name="Tunlid A."/>
        </authorList>
    </citation>
    <scope>NUCLEOTIDE SEQUENCE [LARGE SCALE GENOMIC DNA]</scope>
    <source>
        <strain evidence="1 2">CBS 175.51</strain>
    </source>
</reference>
<gene>
    <name evidence="1" type="ORF">D9611_008853</name>
</gene>
<proteinExistence type="predicted"/>
<protein>
    <submittedName>
        <fullName evidence="1">Uncharacterized protein</fullName>
    </submittedName>
</protein>
<dbReference type="EMBL" id="JAACJK010000112">
    <property type="protein sequence ID" value="KAF5331868.1"/>
    <property type="molecule type" value="Genomic_DNA"/>
</dbReference>